<evidence type="ECO:0000313" key="5">
    <source>
        <dbReference type="EMBL" id="SDN09185.1"/>
    </source>
</evidence>
<dbReference type="Pfam" id="PF00126">
    <property type="entry name" value="HTH_1"/>
    <property type="match status" value="1"/>
</dbReference>
<organism evidence="6 7">
    <name type="scientific">Lentzea albidocapillata subsp. violacea</name>
    <dbReference type="NCBI Taxonomy" id="128104"/>
    <lineage>
        <taxon>Bacteria</taxon>
        <taxon>Bacillati</taxon>
        <taxon>Actinomycetota</taxon>
        <taxon>Actinomycetes</taxon>
        <taxon>Pseudonocardiales</taxon>
        <taxon>Pseudonocardiaceae</taxon>
        <taxon>Lentzea</taxon>
    </lineage>
</organism>
<evidence type="ECO:0000259" key="2">
    <source>
        <dbReference type="Pfam" id="PF00126"/>
    </source>
</evidence>
<gene>
    <name evidence="4" type="ORF">SAMN04488074_1194</name>
    <name evidence="5" type="ORF">SAMN04488074_1344</name>
    <name evidence="6" type="ORF">SAMN04488074_13738</name>
</gene>
<evidence type="ECO:0000313" key="6">
    <source>
        <dbReference type="EMBL" id="SDN16770.1"/>
    </source>
</evidence>
<evidence type="ECO:0000313" key="4">
    <source>
        <dbReference type="EMBL" id="SDM26310.1"/>
    </source>
</evidence>
<dbReference type="AlphaFoldDB" id="A0A1G9Z6A6"/>
<feature type="region of interest" description="Disordered" evidence="1">
    <location>
        <begin position="637"/>
        <end position="660"/>
    </location>
</feature>
<dbReference type="Pfam" id="PF06527">
    <property type="entry name" value="TniQ"/>
    <property type="match status" value="1"/>
</dbReference>
<dbReference type="Gene3D" id="1.10.10.10">
    <property type="entry name" value="Winged helix-like DNA-binding domain superfamily/Winged helix DNA-binding domain"/>
    <property type="match status" value="1"/>
</dbReference>
<evidence type="ECO:0000313" key="7">
    <source>
        <dbReference type="Proteomes" id="UP000199682"/>
    </source>
</evidence>
<dbReference type="RefSeq" id="WP_090011791.1">
    <property type="nucleotide sequence ID" value="NZ_FNET01000019.1"/>
</dbReference>
<reference evidence="7" key="2">
    <citation type="submission" date="2016-10" db="EMBL/GenBank/DDBJ databases">
        <authorList>
            <person name="Varghese N."/>
            <person name="Submissions S."/>
        </authorList>
    </citation>
    <scope>NUCLEOTIDE SEQUENCE [LARGE SCALE GENOMIC DNA]</scope>
    <source>
        <strain evidence="7">DSM 44796</strain>
    </source>
</reference>
<feature type="domain" description="TniQ" evidence="3">
    <location>
        <begin position="8"/>
        <end position="146"/>
    </location>
</feature>
<proteinExistence type="predicted"/>
<evidence type="ECO:0000256" key="1">
    <source>
        <dbReference type="SAM" id="MobiDB-lite"/>
    </source>
</evidence>
<dbReference type="GO" id="GO:0003700">
    <property type="term" value="F:DNA-binding transcription factor activity"/>
    <property type="evidence" value="ECO:0007669"/>
    <property type="project" value="InterPro"/>
</dbReference>
<dbReference type="InterPro" id="IPR036388">
    <property type="entry name" value="WH-like_DNA-bd_sf"/>
</dbReference>
<dbReference type="InterPro" id="IPR000847">
    <property type="entry name" value="LysR_HTH_N"/>
</dbReference>
<name>A0A1G9Z6A6_9PSEU</name>
<dbReference type="InterPro" id="IPR009492">
    <property type="entry name" value="TniQ"/>
</dbReference>
<accession>A0A1G9Z6A6</accession>
<reference evidence="6" key="1">
    <citation type="submission" date="2016-10" db="EMBL/GenBank/DDBJ databases">
        <authorList>
            <person name="de Groot N.N."/>
        </authorList>
    </citation>
    <scope>NUCLEOTIDE SEQUENCE [LARGE SCALE GENOMIC DNA]</scope>
    <source>
        <strain evidence="6">DSM 44796</strain>
    </source>
</reference>
<evidence type="ECO:0000259" key="3">
    <source>
        <dbReference type="Pfam" id="PF06527"/>
    </source>
</evidence>
<feature type="domain" description="HTH lysR-type" evidence="2">
    <location>
        <begin position="788"/>
        <end position="844"/>
    </location>
</feature>
<dbReference type="SUPFAM" id="SSF46785">
    <property type="entry name" value="Winged helix' DNA-binding domain"/>
    <property type="match status" value="1"/>
</dbReference>
<sequence length="879" mass="96167">MNRPRTLPIRLAPLPGEALDSWLEALAERLHTNVFDLFRFAGVTTRWNTARSRKPWVRHLDADQLTAVSIATGVPADTLAALTLDRYSGTGLIIDRPARAGSRPRWWRGLRGSRFCPKCLSDNGNRWMLSWRLAWSFACTRHHTLLLDACPACGRRHVRTRAQPAGSPYLGDLGLALLEHSPHGGPPACTYPLSEADAVPLDADSPVLRAQRHVNTTIAALLAARRTPAALAALAAPQQILDDLHAAARAALAALRTPAIPPQSIAAIIRDLVADHGFSDNAHDDDAAHVAVGATAADLMLATGSTTPDPVITGWLAHTPTGGSKAHLSRLLDQWNNASPGLQSSLLTCIGPRLNPAHQLRYGIATSTPRRPRSGHGTARAASVPSLFWRGWALRLNPQGLFDPLPYRQALSMLLQIAGLGDVDYTTARTLLQLPAASNAVCPHFTKTLREAGAWEPVLAVLGQLARALDDQPAPIDYGRRRRWRRICAATLDSTAWRATCAQICHRSSERQERFARLHLIELLTGSHPYHYPQPLTLSPELDGEHYTAFVFHLPAQLSTHLHQQAQTLLRRLHIDEPVTWEPPFDHTGTVSWPGPHPDDVLPQQLWDLVQTGLTRNEIAARLHTTPEHIHLAAVRHPQPRTPRHQPAPGTNSPPTALPNEHDLRAYVSQGLRPGQIAKLTGHNHQRINELLTSNGIGPPTPREVLRTVNPAWLREQYEDNHRSFADIAADLGIPAANLARHARELGLAIRHGVAAHKHILSAHGGPDAFSVTIWTVFATRGAEQRVRRLLATAGHPNLDHAARHLGTRKAVLRHQIDQLEHAIGAALLETTPDSGGIRLTPAGANFAQDAVPVLTILDRSGNSDRATTRRTAEEMPRH</sequence>
<dbReference type="EMBL" id="FNET01000019">
    <property type="protein sequence ID" value="SDM26310.1"/>
    <property type="molecule type" value="Genomic_DNA"/>
</dbReference>
<dbReference type="EMBL" id="FNET01000034">
    <property type="protein sequence ID" value="SDN09185.1"/>
    <property type="molecule type" value="Genomic_DNA"/>
</dbReference>
<dbReference type="EMBL" id="FNET01000037">
    <property type="protein sequence ID" value="SDN16770.1"/>
    <property type="molecule type" value="Genomic_DNA"/>
</dbReference>
<dbReference type="Proteomes" id="UP000199682">
    <property type="component" value="Unassembled WGS sequence"/>
</dbReference>
<dbReference type="InterPro" id="IPR036390">
    <property type="entry name" value="WH_DNA-bd_sf"/>
</dbReference>
<protein>
    <submittedName>
        <fullName evidence="6">Regulatory helix-turn-helix protein, lysR family</fullName>
    </submittedName>
</protein>